<sequence>MPVTYFVNGQATSDGLSNLGREDNNDPIHPRYGLASQDEHITGRISSRELNSGAFGRSISIGFLFPTPFFNAGARY</sequence>
<protein>
    <submittedName>
        <fullName evidence="1">Uncharacterized protein</fullName>
    </submittedName>
</protein>
<dbReference type="AlphaFoldDB" id="A0AAV4Y456"/>
<evidence type="ECO:0000313" key="1">
    <source>
        <dbReference type="EMBL" id="GIZ00741.1"/>
    </source>
</evidence>
<keyword evidence="2" id="KW-1185">Reference proteome</keyword>
<evidence type="ECO:0000313" key="2">
    <source>
        <dbReference type="Proteomes" id="UP001054945"/>
    </source>
</evidence>
<name>A0AAV4Y456_CAEEX</name>
<reference evidence="1 2" key="1">
    <citation type="submission" date="2021-06" db="EMBL/GenBank/DDBJ databases">
        <title>Caerostris extrusa draft genome.</title>
        <authorList>
            <person name="Kono N."/>
            <person name="Arakawa K."/>
        </authorList>
    </citation>
    <scope>NUCLEOTIDE SEQUENCE [LARGE SCALE GENOMIC DNA]</scope>
</reference>
<accession>A0AAV4Y456</accession>
<dbReference type="EMBL" id="BPLR01018582">
    <property type="protein sequence ID" value="GIZ00741.1"/>
    <property type="molecule type" value="Genomic_DNA"/>
</dbReference>
<organism evidence="1 2">
    <name type="scientific">Caerostris extrusa</name>
    <name type="common">Bark spider</name>
    <name type="synonym">Caerostris bankana</name>
    <dbReference type="NCBI Taxonomy" id="172846"/>
    <lineage>
        <taxon>Eukaryota</taxon>
        <taxon>Metazoa</taxon>
        <taxon>Ecdysozoa</taxon>
        <taxon>Arthropoda</taxon>
        <taxon>Chelicerata</taxon>
        <taxon>Arachnida</taxon>
        <taxon>Araneae</taxon>
        <taxon>Araneomorphae</taxon>
        <taxon>Entelegynae</taxon>
        <taxon>Araneoidea</taxon>
        <taxon>Araneidae</taxon>
        <taxon>Caerostris</taxon>
    </lineage>
</organism>
<dbReference type="Proteomes" id="UP001054945">
    <property type="component" value="Unassembled WGS sequence"/>
</dbReference>
<comment type="caution">
    <text evidence="1">The sequence shown here is derived from an EMBL/GenBank/DDBJ whole genome shotgun (WGS) entry which is preliminary data.</text>
</comment>
<proteinExistence type="predicted"/>
<gene>
    <name evidence="1" type="ORF">CEXT_501831</name>
</gene>